<feature type="domain" description="AB hydrolase-1" evidence="2">
    <location>
        <begin position="52"/>
        <end position="293"/>
    </location>
</feature>
<keyword evidence="1" id="KW-0472">Membrane</keyword>
<dbReference type="AlphaFoldDB" id="I1E2Q0"/>
<keyword evidence="1" id="KW-0812">Transmembrane</keyword>
<reference evidence="3 4" key="1">
    <citation type="journal article" date="2012" name="J. Bacteriol.">
        <title>Genome Sequence of the Protease-Producing Bacterium Rheinheimera nanhaiensis E407-8T, Isolated from Deep-Sea Sediment of the South China Sea.</title>
        <authorList>
            <person name="Zhang X.-Y."/>
            <person name="Zhang Y.-J."/>
            <person name="Qin Q.-L."/>
            <person name="Xie B.-B."/>
            <person name="Chen X.-L."/>
            <person name="Zhou B.-C."/>
            <person name="Zhang Y.-Z."/>
        </authorList>
    </citation>
    <scope>NUCLEOTIDE SEQUENCE [LARGE SCALE GENOMIC DNA]</scope>
    <source>
        <strain evidence="3 4">E407-8</strain>
    </source>
</reference>
<protein>
    <submittedName>
        <fullName evidence="3">Alpha/beta fold family hydrolase</fullName>
    </submittedName>
</protein>
<dbReference type="RefSeq" id="WP_008224261.1">
    <property type="nucleotide sequence ID" value="NZ_BAFK01000032.1"/>
</dbReference>
<evidence type="ECO:0000313" key="4">
    <source>
        <dbReference type="Proteomes" id="UP000004374"/>
    </source>
</evidence>
<keyword evidence="3" id="KW-0378">Hydrolase</keyword>
<dbReference type="EMBL" id="BAFK01000032">
    <property type="protein sequence ID" value="GAB60578.1"/>
    <property type="molecule type" value="Genomic_DNA"/>
</dbReference>
<feature type="transmembrane region" description="Helical" evidence="1">
    <location>
        <begin position="12"/>
        <end position="33"/>
    </location>
</feature>
<dbReference type="OrthoDB" id="9779853at2"/>
<dbReference type="InterPro" id="IPR029058">
    <property type="entry name" value="AB_hydrolase_fold"/>
</dbReference>
<comment type="caution">
    <text evidence="3">The sequence shown here is derived from an EMBL/GenBank/DDBJ whole genome shotgun (WGS) entry which is preliminary data.</text>
</comment>
<dbReference type="SUPFAM" id="SSF53474">
    <property type="entry name" value="alpha/beta-Hydrolases"/>
    <property type="match status" value="1"/>
</dbReference>
<dbReference type="InterPro" id="IPR050266">
    <property type="entry name" value="AB_hydrolase_sf"/>
</dbReference>
<dbReference type="STRING" id="562729.RNAN_3604"/>
<accession>I1E2Q0</accession>
<dbReference type="Proteomes" id="UP000004374">
    <property type="component" value="Unassembled WGS sequence"/>
</dbReference>
<dbReference type="Pfam" id="PF12697">
    <property type="entry name" value="Abhydrolase_6"/>
    <property type="match status" value="1"/>
</dbReference>
<organism evidence="3 4">
    <name type="scientific">Rheinheimera nanhaiensis E407-8</name>
    <dbReference type="NCBI Taxonomy" id="562729"/>
    <lineage>
        <taxon>Bacteria</taxon>
        <taxon>Pseudomonadati</taxon>
        <taxon>Pseudomonadota</taxon>
        <taxon>Gammaproteobacteria</taxon>
        <taxon>Chromatiales</taxon>
        <taxon>Chromatiaceae</taxon>
        <taxon>Rheinheimera</taxon>
    </lineage>
</organism>
<dbReference type="PANTHER" id="PTHR43798">
    <property type="entry name" value="MONOACYLGLYCEROL LIPASE"/>
    <property type="match status" value="1"/>
</dbReference>
<sequence>MHSTTQNSKNKPGFWAHFAISLTIVGGMLAANFSSKAAESFSVEVIGTGKPVLMIPGLMSDARVWRPTAEALASDYQLHLISIAGFAGKPAIEGDLLPKVKQELLQYIAQHQLQRPAIVGHSLGAFMAFNLASSAPDSIGTIIAVDGLPYLAPVFSRSNDTTAQMMQGQAAFLRQQYQQMSTEQLTAMTAQGLFMQASSDAHQQLVLSMATASDPKATGQALYELLTTDLRAAVSAITSKVLLLGATGALSSDAERAQAQQLYQQQLAGIAHATLEFHPQARHFIMLDQPDWLTAKIATALKD</sequence>
<keyword evidence="4" id="KW-1185">Reference proteome</keyword>
<evidence type="ECO:0000313" key="3">
    <source>
        <dbReference type="EMBL" id="GAB60578.1"/>
    </source>
</evidence>
<dbReference type="InterPro" id="IPR000073">
    <property type="entry name" value="AB_hydrolase_1"/>
</dbReference>
<dbReference type="Gene3D" id="3.40.50.1820">
    <property type="entry name" value="alpha/beta hydrolase"/>
    <property type="match status" value="1"/>
</dbReference>
<gene>
    <name evidence="3" type="ORF">RNAN_3604</name>
</gene>
<proteinExistence type="predicted"/>
<name>I1E2Q0_9GAMM</name>
<keyword evidence="1" id="KW-1133">Transmembrane helix</keyword>
<evidence type="ECO:0000259" key="2">
    <source>
        <dbReference type="Pfam" id="PF12697"/>
    </source>
</evidence>
<evidence type="ECO:0000256" key="1">
    <source>
        <dbReference type="SAM" id="Phobius"/>
    </source>
</evidence>
<dbReference type="GO" id="GO:0016787">
    <property type="term" value="F:hydrolase activity"/>
    <property type="evidence" value="ECO:0007669"/>
    <property type="project" value="UniProtKB-KW"/>
</dbReference>